<dbReference type="OrthoDB" id="5954824at2759"/>
<comment type="caution">
    <text evidence="1">The sequence shown here is derived from an EMBL/GenBank/DDBJ whole genome shotgun (WGS) entry which is preliminary data.</text>
</comment>
<reference evidence="1" key="1">
    <citation type="submission" date="2022-11" db="EMBL/GenBank/DDBJ databases">
        <authorList>
            <person name="Kikuchi T."/>
        </authorList>
    </citation>
    <scope>NUCLEOTIDE SEQUENCE</scope>
    <source>
        <strain evidence="1">PS1010</strain>
    </source>
</reference>
<accession>A0A9P1IBK7</accession>
<dbReference type="Proteomes" id="UP001152747">
    <property type="component" value="Unassembled WGS sequence"/>
</dbReference>
<gene>
    <name evidence="1" type="ORF">CAMP_LOCUS4692</name>
</gene>
<dbReference type="GO" id="GO:0030544">
    <property type="term" value="F:Hsp70 protein binding"/>
    <property type="evidence" value="ECO:0007669"/>
    <property type="project" value="TreeGrafter"/>
</dbReference>
<organism evidence="1 2">
    <name type="scientific">Caenorhabditis angaria</name>
    <dbReference type="NCBI Taxonomy" id="860376"/>
    <lineage>
        <taxon>Eukaryota</taxon>
        <taxon>Metazoa</taxon>
        <taxon>Ecdysozoa</taxon>
        <taxon>Nematoda</taxon>
        <taxon>Chromadorea</taxon>
        <taxon>Rhabditida</taxon>
        <taxon>Rhabditina</taxon>
        <taxon>Rhabditomorpha</taxon>
        <taxon>Rhabditoidea</taxon>
        <taxon>Rhabditidae</taxon>
        <taxon>Peloderinae</taxon>
        <taxon>Caenorhabditis</taxon>
    </lineage>
</organism>
<dbReference type="GO" id="GO:0051879">
    <property type="term" value="F:Hsp90 protein binding"/>
    <property type="evidence" value="ECO:0007669"/>
    <property type="project" value="TreeGrafter"/>
</dbReference>
<dbReference type="PANTHER" id="PTHR21207:SF2">
    <property type="entry name" value="PARKIN COREGULATED GENE PROTEIN"/>
    <property type="match status" value="1"/>
</dbReference>
<dbReference type="PANTHER" id="PTHR21207">
    <property type="entry name" value="PARKIN COREGULATED GENE PROTEIN PARK2 COREGULATED"/>
    <property type="match status" value="1"/>
</dbReference>
<protein>
    <submittedName>
        <fullName evidence="1">Uncharacterized protein</fullName>
    </submittedName>
</protein>
<keyword evidence="2" id="KW-1185">Reference proteome</keyword>
<dbReference type="EMBL" id="CANHGI010000002">
    <property type="protein sequence ID" value="CAI5442055.1"/>
    <property type="molecule type" value="Genomic_DNA"/>
</dbReference>
<name>A0A9P1IBK7_9PELO</name>
<dbReference type="InterPro" id="IPR019399">
    <property type="entry name" value="Parkin_co-regulated_protein"/>
</dbReference>
<proteinExistence type="predicted"/>
<dbReference type="Pfam" id="PF10274">
    <property type="entry name" value="ParcG"/>
    <property type="match status" value="1"/>
</dbReference>
<evidence type="ECO:0000313" key="2">
    <source>
        <dbReference type="Proteomes" id="UP001152747"/>
    </source>
</evidence>
<evidence type="ECO:0000313" key="1">
    <source>
        <dbReference type="EMBL" id="CAI5442055.1"/>
    </source>
</evidence>
<sequence>MSRVTRECREKSLERSRMKPFFISDNWNKNQHFFDRGRDIVRENIRTIKSTLPKCQGVRKVPPFCRQSYQANTQVQPLLPMIQSRSKSVDSSISDDSAQFRALFIRGDLHVRILHSGGPGEKPNELQWAKDPTLMKSETICALLAKFSSGISLLDHPYRFVAETGITDLLIALKNHQQLTSVLPQLVRGLRAGFYSFDNEKKKFCLRTLSRIASMDSIGPQLVPFYRQLLPPLRNVRQSRSRSDRVHYDKGRQLEEMITSTLNDLERSGGANALINIKYLLPHYDSCQYM</sequence>
<dbReference type="AlphaFoldDB" id="A0A9P1IBK7"/>